<comment type="similarity">
    <text evidence="1">Belongs to the short-chain dehydrogenases/reductases (SDR) family.</text>
</comment>
<comment type="caution">
    <text evidence="2">The sequence shown here is derived from an EMBL/GenBank/DDBJ whole genome shotgun (WGS) entry which is preliminary data.</text>
</comment>
<dbReference type="EMBL" id="JACVVK020000079">
    <property type="protein sequence ID" value="KAK7494967.1"/>
    <property type="molecule type" value="Genomic_DNA"/>
</dbReference>
<protein>
    <submittedName>
        <fullName evidence="2">Uncharacterized protein</fullName>
    </submittedName>
</protein>
<evidence type="ECO:0000256" key="1">
    <source>
        <dbReference type="RuleBase" id="RU000363"/>
    </source>
</evidence>
<dbReference type="Proteomes" id="UP001519460">
    <property type="component" value="Unassembled WGS sequence"/>
</dbReference>
<gene>
    <name evidence="2" type="ORF">BaRGS_00013846</name>
</gene>
<dbReference type="Pfam" id="PF00106">
    <property type="entry name" value="adh_short"/>
    <property type="match status" value="1"/>
</dbReference>
<evidence type="ECO:0000313" key="2">
    <source>
        <dbReference type="EMBL" id="KAK7494967.1"/>
    </source>
</evidence>
<dbReference type="PRINTS" id="PR00081">
    <property type="entry name" value="GDHRDH"/>
</dbReference>
<sequence>MCTRAQLSRPPPHLPNVKFITLHSMPTDTLAGKFKFIATDRAVLSPLTPPDRTQVCGMYLAGYRGYDRRDLVGDYSRKHVLITGCDTGFGNLLAKRLDGLGFNVFAACLTSAGAEKLQLSCSERVTTLQLDVTDEESITGARDFVTRKLPEGAGLWGVVNNAGVASGIVPSEWLRRQDYVRCLDVNLFGLIDVTRVFLPLVRRARGRVVNMSSVAGRMATAPGPVPYFISKYGVEAFSDCLRREVYRQGIKVCIIEPGFFKTDILNAEWHTNQFLAAFNATPPDIRQHYRLSSLQAFKASFSKSQTMMNDNPGLVVDAYELALTSRFPPIRQLVGNDARILARVLWNLPTPFTDWIVDRTSD</sequence>
<dbReference type="SUPFAM" id="SSF51735">
    <property type="entry name" value="NAD(P)-binding Rossmann-fold domains"/>
    <property type="match status" value="1"/>
</dbReference>
<evidence type="ECO:0000313" key="3">
    <source>
        <dbReference type="Proteomes" id="UP001519460"/>
    </source>
</evidence>
<dbReference type="PRINTS" id="PR00080">
    <property type="entry name" value="SDRFAMILY"/>
</dbReference>
<dbReference type="PANTHER" id="PTHR43313">
    <property type="entry name" value="SHORT-CHAIN DEHYDROGENASE/REDUCTASE FAMILY 9C"/>
    <property type="match status" value="1"/>
</dbReference>
<dbReference type="InterPro" id="IPR036291">
    <property type="entry name" value="NAD(P)-bd_dom_sf"/>
</dbReference>
<name>A0ABD0L723_9CAEN</name>
<dbReference type="AlphaFoldDB" id="A0ABD0L723"/>
<dbReference type="InterPro" id="IPR002347">
    <property type="entry name" value="SDR_fam"/>
</dbReference>
<dbReference type="PANTHER" id="PTHR43313:SF1">
    <property type="entry name" value="3BETA-HYDROXYSTEROID DEHYDROGENASE DHS-16"/>
    <property type="match status" value="1"/>
</dbReference>
<dbReference type="Gene3D" id="3.40.50.720">
    <property type="entry name" value="NAD(P)-binding Rossmann-like Domain"/>
    <property type="match status" value="1"/>
</dbReference>
<accession>A0ABD0L723</accession>
<reference evidence="2 3" key="1">
    <citation type="journal article" date="2023" name="Sci. Data">
        <title>Genome assembly of the Korean intertidal mud-creeper Batillaria attramentaria.</title>
        <authorList>
            <person name="Patra A.K."/>
            <person name="Ho P.T."/>
            <person name="Jun S."/>
            <person name="Lee S.J."/>
            <person name="Kim Y."/>
            <person name="Won Y.J."/>
        </authorList>
    </citation>
    <scope>NUCLEOTIDE SEQUENCE [LARGE SCALE GENOMIC DNA]</scope>
    <source>
        <strain evidence="2">Wonlab-2016</strain>
    </source>
</reference>
<organism evidence="2 3">
    <name type="scientific">Batillaria attramentaria</name>
    <dbReference type="NCBI Taxonomy" id="370345"/>
    <lineage>
        <taxon>Eukaryota</taxon>
        <taxon>Metazoa</taxon>
        <taxon>Spiralia</taxon>
        <taxon>Lophotrochozoa</taxon>
        <taxon>Mollusca</taxon>
        <taxon>Gastropoda</taxon>
        <taxon>Caenogastropoda</taxon>
        <taxon>Sorbeoconcha</taxon>
        <taxon>Cerithioidea</taxon>
        <taxon>Batillariidae</taxon>
        <taxon>Batillaria</taxon>
    </lineage>
</organism>
<keyword evidence="3" id="KW-1185">Reference proteome</keyword>
<proteinExistence type="inferred from homology"/>